<proteinExistence type="predicted"/>
<gene>
    <name evidence="1" type="ORF">F0U60_52485</name>
</gene>
<dbReference type="Gene3D" id="2.10.260.10">
    <property type="match status" value="1"/>
</dbReference>
<protein>
    <submittedName>
        <fullName evidence="1">AbrB/MazE/SpoVT family DNA-binding domain-containing protein</fullName>
    </submittedName>
</protein>
<sequence length="75" mass="8427">MTKTLTAIGDSLALIIDKPLLEQLSIDKDTPLEVQTDGQSLIIRPVRAEDRRARIRAATEKMMDAHDETLRKLAK</sequence>
<evidence type="ECO:0000313" key="2">
    <source>
        <dbReference type="Proteomes" id="UP001611383"/>
    </source>
</evidence>
<dbReference type="Proteomes" id="UP001611383">
    <property type="component" value="Chromosome"/>
</dbReference>
<keyword evidence="2" id="KW-1185">Reference proteome</keyword>
<name>A0ABY9X8Q7_9BACT</name>
<dbReference type="EMBL" id="CP043494">
    <property type="protein sequence ID" value="WNG51780.1"/>
    <property type="molecule type" value="Genomic_DNA"/>
</dbReference>
<keyword evidence="1" id="KW-0238">DNA-binding</keyword>
<dbReference type="RefSeq" id="WP_395812070.1">
    <property type="nucleotide sequence ID" value="NZ_CP043494.1"/>
</dbReference>
<evidence type="ECO:0000313" key="1">
    <source>
        <dbReference type="EMBL" id="WNG51780.1"/>
    </source>
</evidence>
<dbReference type="InterPro" id="IPR037914">
    <property type="entry name" value="SpoVT-AbrB_sf"/>
</dbReference>
<dbReference type="GO" id="GO:0003677">
    <property type="term" value="F:DNA binding"/>
    <property type="evidence" value="ECO:0007669"/>
    <property type="project" value="UniProtKB-KW"/>
</dbReference>
<reference evidence="1 2" key="1">
    <citation type="submission" date="2019-08" db="EMBL/GenBank/DDBJ databases">
        <title>Archangium and Cystobacter genomes.</title>
        <authorList>
            <person name="Chen I.-C.K."/>
            <person name="Wielgoss S."/>
        </authorList>
    </citation>
    <scope>NUCLEOTIDE SEQUENCE [LARGE SCALE GENOMIC DNA]</scope>
    <source>
        <strain evidence="1 2">Cbm 6</strain>
    </source>
</reference>
<organism evidence="1 2">
    <name type="scientific">Archangium minus</name>
    <dbReference type="NCBI Taxonomy" id="83450"/>
    <lineage>
        <taxon>Bacteria</taxon>
        <taxon>Pseudomonadati</taxon>
        <taxon>Myxococcota</taxon>
        <taxon>Myxococcia</taxon>
        <taxon>Myxococcales</taxon>
        <taxon>Cystobacterineae</taxon>
        <taxon>Archangiaceae</taxon>
        <taxon>Archangium</taxon>
    </lineage>
</organism>
<accession>A0ABY9X8Q7</accession>
<dbReference type="SUPFAM" id="SSF89447">
    <property type="entry name" value="AbrB/MazE/MraZ-like"/>
    <property type="match status" value="1"/>
</dbReference>